<feature type="region of interest" description="Disordered" evidence="3">
    <location>
        <begin position="1015"/>
        <end position="1035"/>
    </location>
</feature>
<dbReference type="Pfam" id="PF13365">
    <property type="entry name" value="Trypsin_2"/>
    <property type="match status" value="1"/>
</dbReference>
<sequence length="1035" mass="111663">MDSSTDASPLGSPVLSASGSAYALDLADHDMRLSSDSLTRSKRRRLDSAGSSVISAPTGSHPATAALTETDAALSRRWQQTIERVVPSIVSVRFMVVAAFDTEHACTSEATGFVVDAEQGLILTNRHVVGPGPFVGHVVFHNHEELDVIPIYRDPIHDFGFLKYDPSKLKYLTVQSIPLRPDLAKVGLEIRVCGNDAGEKLSIMAGSISRLDRNAPEYGDLTYNDSDTFYLQAAASTSGGSSGSPVVDIDGNAVALQAGGRTEAATDFFLPLSRVLRALQLLQRGEPIMRGTIQTVWLHRPFDEVRRLGLRPETEAAIRHASPKEIGMLVAEIVLPESPAHGHLQEGDVLIKVNGEFVTQFVPLEVVVDESVGGTMTLSIERGGTPLEITLQVGDLHAITPDKYLDVGGGKLNNLSYQLARHYGVAVKGVYVAQAAGMFHLDGSSHGLIVDSINSQPVSSIEDMIPILQAIPDRERIPITYYFIDDVHTKSVSIATMDKHWAPFRLAVRNDGTGKWDFTDLNTNAPPEPTVSVQHAVVPEFSLGPVTPLMPSVVRVAATSPVMLDGVPSSRASGTGLVVDAGFGLVLVSRAVVQFDLVEIMVTFWDAVQVPARAVFIHPVHNYAIVQYATAQLDAPVRSAPLSSTRAVPGQKVDFLAVTHNQRPVHVATTVTDVNLLTIPCSGEPRPRAINFDAITLDSPLASTCASGVLADPGSGAVVALWATFTGERNNSTGNNMEYYLGIPMADVVPVITRVRDRVRSLMPPPSTTLTKLPPLLYPLPDLGLTVLNVEWQQTSLVQARAMGVPDTWLARVQDAKKRHILRVRRVESGRECDGVLRELDLVLTMDGALVNNMADVTAAVARANGAPMTLNVLRRKQLVDVVVTPAPLDAGTDRCILWCGALIQPPHKAVRQQCRDPPSGCYVSRRQQGSPAVMFELTETTFVTHVNEHATPDLDAFLSAVRSVPDGAYVRVKVCSFDFIPAVISVRTNAHYFPTSEIRREPTSPHGWAVTKISDEAEAGTPDASAMAVDDPIE</sequence>
<evidence type="ECO:0000256" key="2">
    <source>
        <dbReference type="ARBA" id="ARBA00022737"/>
    </source>
</evidence>
<dbReference type="eggNOG" id="KOG1421">
    <property type="taxonomic scope" value="Eukaryota"/>
</dbReference>
<dbReference type="InterPro" id="IPR025926">
    <property type="entry name" value="PDZ-like_dom"/>
</dbReference>
<organism evidence="5 6">
    <name type="scientific">Allomyces macrogynus (strain ATCC 38327)</name>
    <name type="common">Allomyces javanicus var. macrogynus</name>
    <dbReference type="NCBI Taxonomy" id="578462"/>
    <lineage>
        <taxon>Eukaryota</taxon>
        <taxon>Fungi</taxon>
        <taxon>Fungi incertae sedis</taxon>
        <taxon>Blastocladiomycota</taxon>
        <taxon>Blastocladiomycetes</taxon>
        <taxon>Blastocladiales</taxon>
        <taxon>Blastocladiaceae</taxon>
        <taxon>Allomyces</taxon>
    </lineage>
</organism>
<dbReference type="Gene3D" id="2.40.10.10">
    <property type="entry name" value="Trypsin-like serine proteases"/>
    <property type="match status" value="1"/>
</dbReference>
<feature type="compositionally biased region" description="Polar residues" evidence="3">
    <location>
        <begin position="49"/>
        <end position="58"/>
    </location>
</feature>
<dbReference type="OrthoDB" id="4217619at2759"/>
<dbReference type="SUPFAM" id="SSF50156">
    <property type="entry name" value="PDZ domain-like"/>
    <property type="match status" value="3"/>
</dbReference>
<dbReference type="Gene3D" id="2.40.10.120">
    <property type="match status" value="1"/>
</dbReference>
<feature type="domain" description="PDZ" evidence="4">
    <location>
        <begin position="807"/>
        <end position="877"/>
    </location>
</feature>
<dbReference type="PANTHER" id="PTHR46366:SF8">
    <property type="entry name" value="PRO-APOPTOTIC SERINE PROTEASE NMA111"/>
    <property type="match status" value="1"/>
</dbReference>
<dbReference type="InterPro" id="IPR043504">
    <property type="entry name" value="Peptidase_S1_PA_chymotrypsin"/>
</dbReference>
<keyword evidence="6" id="KW-1185">Reference proteome</keyword>
<dbReference type="GO" id="GO:0006508">
    <property type="term" value="P:proteolysis"/>
    <property type="evidence" value="ECO:0007669"/>
    <property type="project" value="InterPro"/>
</dbReference>
<dbReference type="OMA" id="ITENIHK"/>
<evidence type="ECO:0000256" key="3">
    <source>
        <dbReference type="SAM" id="MobiDB-lite"/>
    </source>
</evidence>
<accession>A0A0L0T8J7</accession>
<proteinExistence type="inferred from homology"/>
<evidence type="ECO:0000313" key="6">
    <source>
        <dbReference type="Proteomes" id="UP000054350"/>
    </source>
</evidence>
<name>A0A0L0T8J7_ALLM3</name>
<keyword evidence="2" id="KW-0677">Repeat</keyword>
<reference evidence="5 6" key="1">
    <citation type="submission" date="2009-11" db="EMBL/GenBank/DDBJ databases">
        <title>Annotation of Allomyces macrogynus ATCC 38327.</title>
        <authorList>
            <consortium name="The Broad Institute Genome Sequencing Platform"/>
            <person name="Russ C."/>
            <person name="Cuomo C."/>
            <person name="Burger G."/>
            <person name="Gray M.W."/>
            <person name="Holland P.W.H."/>
            <person name="King N."/>
            <person name="Lang F.B.F."/>
            <person name="Roger A.J."/>
            <person name="Ruiz-Trillo I."/>
            <person name="Young S.K."/>
            <person name="Zeng Q."/>
            <person name="Gargeya S."/>
            <person name="Fitzgerald M."/>
            <person name="Haas B."/>
            <person name="Abouelleil A."/>
            <person name="Alvarado L."/>
            <person name="Arachchi H.M."/>
            <person name="Berlin A."/>
            <person name="Chapman S.B."/>
            <person name="Gearin G."/>
            <person name="Goldberg J."/>
            <person name="Griggs A."/>
            <person name="Gujja S."/>
            <person name="Hansen M."/>
            <person name="Heiman D."/>
            <person name="Howarth C."/>
            <person name="Larimer J."/>
            <person name="Lui A."/>
            <person name="MacDonald P.J.P."/>
            <person name="McCowen C."/>
            <person name="Montmayeur A."/>
            <person name="Murphy C."/>
            <person name="Neiman D."/>
            <person name="Pearson M."/>
            <person name="Priest M."/>
            <person name="Roberts A."/>
            <person name="Saif S."/>
            <person name="Shea T."/>
            <person name="Sisk P."/>
            <person name="Stolte C."/>
            <person name="Sykes S."/>
            <person name="Wortman J."/>
            <person name="Nusbaum C."/>
            <person name="Birren B."/>
        </authorList>
    </citation>
    <scope>NUCLEOTIDE SEQUENCE [LARGE SCALE GENOMIC DNA]</scope>
    <source>
        <strain evidence="5 6">ATCC 38327</strain>
    </source>
</reference>
<comment type="similarity">
    <text evidence="1">Belongs to the peptidase S1C family.</text>
</comment>
<dbReference type="Pfam" id="PF12812">
    <property type="entry name" value="PDZ_1"/>
    <property type="match status" value="2"/>
</dbReference>
<dbReference type="CDD" id="cd06786">
    <property type="entry name" value="cpPDZ1_ScNma111-like"/>
    <property type="match status" value="1"/>
</dbReference>
<dbReference type="Gene3D" id="2.30.42.10">
    <property type="match status" value="2"/>
</dbReference>
<reference evidence="6" key="2">
    <citation type="submission" date="2009-11" db="EMBL/GenBank/DDBJ databases">
        <title>The Genome Sequence of Allomyces macrogynus strain ATCC 38327.</title>
        <authorList>
            <consortium name="The Broad Institute Genome Sequencing Platform"/>
            <person name="Russ C."/>
            <person name="Cuomo C."/>
            <person name="Shea T."/>
            <person name="Young S.K."/>
            <person name="Zeng Q."/>
            <person name="Koehrsen M."/>
            <person name="Haas B."/>
            <person name="Borodovsky M."/>
            <person name="Guigo R."/>
            <person name="Alvarado L."/>
            <person name="Berlin A."/>
            <person name="Borenstein D."/>
            <person name="Chen Z."/>
            <person name="Engels R."/>
            <person name="Freedman E."/>
            <person name="Gellesch M."/>
            <person name="Goldberg J."/>
            <person name="Griggs A."/>
            <person name="Gujja S."/>
            <person name="Heiman D."/>
            <person name="Hepburn T."/>
            <person name="Howarth C."/>
            <person name="Jen D."/>
            <person name="Larson L."/>
            <person name="Lewis B."/>
            <person name="Mehta T."/>
            <person name="Park D."/>
            <person name="Pearson M."/>
            <person name="Roberts A."/>
            <person name="Saif S."/>
            <person name="Shenoy N."/>
            <person name="Sisk P."/>
            <person name="Stolte C."/>
            <person name="Sykes S."/>
            <person name="Walk T."/>
            <person name="White J."/>
            <person name="Yandava C."/>
            <person name="Burger G."/>
            <person name="Gray M.W."/>
            <person name="Holland P.W.H."/>
            <person name="King N."/>
            <person name="Lang F.B.F."/>
            <person name="Roger A.J."/>
            <person name="Ruiz-Trillo I."/>
            <person name="Lander E."/>
            <person name="Nusbaum C."/>
        </authorList>
    </citation>
    <scope>NUCLEOTIDE SEQUENCE [LARGE SCALE GENOMIC DNA]</scope>
    <source>
        <strain evidence="6">ATCC 38327</strain>
    </source>
</reference>
<evidence type="ECO:0000256" key="1">
    <source>
        <dbReference type="ARBA" id="ARBA00010541"/>
    </source>
</evidence>
<dbReference type="AlphaFoldDB" id="A0A0L0T8J7"/>
<dbReference type="SMART" id="SM00228">
    <property type="entry name" value="PDZ"/>
    <property type="match status" value="2"/>
</dbReference>
<evidence type="ECO:0000313" key="5">
    <source>
        <dbReference type="EMBL" id="KNE71133.1"/>
    </source>
</evidence>
<dbReference type="SUPFAM" id="SSF50494">
    <property type="entry name" value="Trypsin-like serine proteases"/>
    <property type="match status" value="2"/>
</dbReference>
<gene>
    <name evidence="5" type="ORF">AMAG_15801</name>
</gene>
<feature type="region of interest" description="Disordered" evidence="3">
    <location>
        <begin position="35"/>
        <end position="62"/>
    </location>
</feature>
<dbReference type="GO" id="GO:0004252">
    <property type="term" value="F:serine-type endopeptidase activity"/>
    <property type="evidence" value="ECO:0007669"/>
    <property type="project" value="InterPro"/>
</dbReference>
<dbReference type="PRINTS" id="PR00834">
    <property type="entry name" value="PROTEASES2C"/>
</dbReference>
<dbReference type="InterPro" id="IPR001940">
    <property type="entry name" value="Peptidase_S1C"/>
</dbReference>
<dbReference type="InterPro" id="IPR009003">
    <property type="entry name" value="Peptidase_S1_PA"/>
</dbReference>
<dbReference type="STRING" id="578462.A0A0L0T8J7"/>
<dbReference type="InterPro" id="IPR001478">
    <property type="entry name" value="PDZ"/>
</dbReference>
<evidence type="ECO:0000259" key="4">
    <source>
        <dbReference type="SMART" id="SM00228"/>
    </source>
</evidence>
<dbReference type="Proteomes" id="UP000054350">
    <property type="component" value="Unassembled WGS sequence"/>
</dbReference>
<dbReference type="CDD" id="cd06719">
    <property type="entry name" value="PDZ2-4_Nma111p-like"/>
    <property type="match status" value="1"/>
</dbReference>
<dbReference type="EMBL" id="GG745370">
    <property type="protein sequence ID" value="KNE71133.1"/>
    <property type="molecule type" value="Genomic_DNA"/>
</dbReference>
<dbReference type="PANTHER" id="PTHR46366">
    <property type="entry name" value="PRO-APOPTOTIC SERINE PROTEASE NMA111"/>
    <property type="match status" value="1"/>
</dbReference>
<protein>
    <recommendedName>
        <fullName evidence="4">PDZ domain-containing protein</fullName>
    </recommendedName>
</protein>
<feature type="domain" description="PDZ" evidence="4">
    <location>
        <begin position="306"/>
        <end position="384"/>
    </location>
</feature>
<dbReference type="VEuPathDB" id="FungiDB:AMAG_15801"/>
<dbReference type="InterPro" id="IPR036034">
    <property type="entry name" value="PDZ_sf"/>
</dbReference>